<protein>
    <recommendedName>
        <fullName evidence="3">F-box domain-containing protein</fullName>
    </recommendedName>
</protein>
<dbReference type="OrthoDB" id="2447803at2759"/>
<dbReference type="Proteomes" id="UP000559256">
    <property type="component" value="Unassembled WGS sequence"/>
</dbReference>
<evidence type="ECO:0008006" key="3">
    <source>
        <dbReference type="Google" id="ProtNLM"/>
    </source>
</evidence>
<reference evidence="1 2" key="1">
    <citation type="journal article" date="2020" name="ISME J.">
        <title>Uncovering the hidden diversity of litter-decomposition mechanisms in mushroom-forming fungi.</title>
        <authorList>
            <person name="Floudas D."/>
            <person name="Bentzer J."/>
            <person name="Ahren D."/>
            <person name="Johansson T."/>
            <person name="Persson P."/>
            <person name="Tunlid A."/>
        </authorList>
    </citation>
    <scope>NUCLEOTIDE SEQUENCE [LARGE SCALE GENOMIC DNA]</scope>
    <source>
        <strain evidence="1 2">CBS 291.85</strain>
    </source>
</reference>
<dbReference type="AlphaFoldDB" id="A0A8H5D169"/>
<gene>
    <name evidence="1" type="ORF">D9758_010526</name>
</gene>
<dbReference type="SUPFAM" id="SSF52047">
    <property type="entry name" value="RNI-like"/>
    <property type="match status" value="1"/>
</dbReference>
<dbReference type="EMBL" id="JAACJM010000072">
    <property type="protein sequence ID" value="KAF5350858.1"/>
    <property type="molecule type" value="Genomic_DNA"/>
</dbReference>
<dbReference type="Gene3D" id="3.80.10.10">
    <property type="entry name" value="Ribonuclease Inhibitor"/>
    <property type="match status" value="1"/>
</dbReference>
<organism evidence="1 2">
    <name type="scientific">Tetrapyrgos nigripes</name>
    <dbReference type="NCBI Taxonomy" id="182062"/>
    <lineage>
        <taxon>Eukaryota</taxon>
        <taxon>Fungi</taxon>
        <taxon>Dikarya</taxon>
        <taxon>Basidiomycota</taxon>
        <taxon>Agaricomycotina</taxon>
        <taxon>Agaricomycetes</taxon>
        <taxon>Agaricomycetidae</taxon>
        <taxon>Agaricales</taxon>
        <taxon>Marasmiineae</taxon>
        <taxon>Marasmiaceae</taxon>
        <taxon>Tetrapyrgos</taxon>
    </lineage>
</organism>
<comment type="caution">
    <text evidence="1">The sequence shown here is derived from an EMBL/GenBank/DDBJ whole genome shotgun (WGS) entry which is preliminary data.</text>
</comment>
<evidence type="ECO:0000313" key="2">
    <source>
        <dbReference type="Proteomes" id="UP000559256"/>
    </source>
</evidence>
<name>A0A8H5D169_9AGAR</name>
<evidence type="ECO:0000313" key="1">
    <source>
        <dbReference type="EMBL" id="KAF5350858.1"/>
    </source>
</evidence>
<dbReference type="InterPro" id="IPR032675">
    <property type="entry name" value="LRR_dom_sf"/>
</dbReference>
<keyword evidence="2" id="KW-1185">Reference proteome</keyword>
<accession>A0A8H5D169</accession>
<proteinExistence type="predicted"/>
<sequence length="540" mass="61846">MGTVYTNQTLNIPELRREILSHLTSKSWGKKRKSLLACALACRNWRDDALDILWKSVGDIETIARAFGHIKRRDTSNPDDKMLVFEDTPNWERFHTMYSHRVRVLNINYTQKKHSCIVEALSDTQPSSVGRGFFPKLRGMRVDIEAESSPARAVEFFIQFMHQQVKSFRVDLDFNDPESPHILPIRILEAIRDHTPHLTSLRLDFVNTTIDQKLVEEIGTLCSRLADLKGLAIPHLASCDASLMVREIARSCTNLETLNIYAMRGFRPSTGIIPFSFLKKFSVPESAVGGVVSLLENHPMLKLRNLEVYADYLETPSATFAECQQLFRIIGSLTELEKLTFRPTVEQRLPFHIIRPLLQCSAIRSIDMKHINMSMIDDDLSFLGRCLPQLEDLRWCPLESAGLNQNHEELLLPTLQGIINLAEHAVNLRHLEIEIIPIYRTGSTELEVDTLSSFNCLEHLEFCFSCLDPSWSRAVSVILSHVLPFDCQFSWDNRSEYLDDGNDATHEANVRSDAAWQKVLDNLDFYWWTQSVFVTLPSQT</sequence>